<evidence type="ECO:0000313" key="2">
    <source>
        <dbReference type="Proteomes" id="UP000199334"/>
    </source>
</evidence>
<accession>A0A1H0DXB0</accession>
<organism evidence="1 2">
    <name type="scientific">Tenuibacillus multivorans</name>
    <dbReference type="NCBI Taxonomy" id="237069"/>
    <lineage>
        <taxon>Bacteria</taxon>
        <taxon>Bacillati</taxon>
        <taxon>Bacillota</taxon>
        <taxon>Bacilli</taxon>
        <taxon>Bacillales</taxon>
        <taxon>Bacillaceae</taxon>
        <taxon>Tenuibacillus</taxon>
    </lineage>
</organism>
<dbReference type="STRING" id="237069.SAMN05216498_2982"/>
<evidence type="ECO:0008006" key="3">
    <source>
        <dbReference type="Google" id="ProtNLM"/>
    </source>
</evidence>
<dbReference type="EMBL" id="FNIG01000008">
    <property type="protein sequence ID" value="SDN74824.1"/>
    <property type="molecule type" value="Genomic_DNA"/>
</dbReference>
<reference evidence="1 2" key="1">
    <citation type="submission" date="2016-10" db="EMBL/GenBank/DDBJ databases">
        <authorList>
            <person name="de Groot N.N."/>
        </authorList>
    </citation>
    <scope>NUCLEOTIDE SEQUENCE [LARGE SCALE GENOMIC DNA]</scope>
    <source>
        <strain evidence="1 2">CGMCC 1.3442</strain>
    </source>
</reference>
<evidence type="ECO:0000313" key="1">
    <source>
        <dbReference type="EMBL" id="SDN74824.1"/>
    </source>
</evidence>
<protein>
    <recommendedName>
        <fullName evidence="3">Aminopeptidase</fullName>
    </recommendedName>
</protein>
<dbReference type="RefSeq" id="WP_093857379.1">
    <property type="nucleotide sequence ID" value="NZ_BJVZ01000005.1"/>
</dbReference>
<name>A0A1H0DXB0_9BACI</name>
<sequence length="281" mass="33073">MKIVDTVPFFMENYKPNIEFLKTYYRQYPDIFDEYFAYHCQNTDDRLGQSIQRYPDSFDQIKQVHQNIKPIIAEVGYRYEGLYGVSFPIDINLIVGGYGSNAYTHRQYVPNITFALERLSPNVNHLKVIVAHEFGHAAQNILSNEAGINWSEVRWDSPLTWLSQEGTATYLSRCIIPNLNPSIYFSYDDEGSKWLAFAETHKNRIKDAFREDFFNQTSKDMFREWFSINGGKQFGYSRLGYYLADLFFQDQVIKSGERKAIMSWKDEGFYDKAKDWLSRQE</sequence>
<dbReference type="AlphaFoldDB" id="A0A1H0DXB0"/>
<keyword evidence="2" id="KW-1185">Reference proteome</keyword>
<proteinExistence type="predicted"/>
<dbReference type="Proteomes" id="UP000199334">
    <property type="component" value="Unassembled WGS sequence"/>
</dbReference>
<dbReference type="OrthoDB" id="2433944at2"/>
<gene>
    <name evidence="1" type="ORF">SAMN05216498_2982</name>
</gene>